<dbReference type="RefSeq" id="WP_090220634.1">
    <property type="nucleotide sequence ID" value="NZ_FOYO01000003.1"/>
</dbReference>
<evidence type="ECO:0000313" key="3">
    <source>
        <dbReference type="Proteomes" id="UP000199658"/>
    </source>
</evidence>
<gene>
    <name evidence="2" type="ORF">SAMN04488002_3729</name>
</gene>
<evidence type="ECO:0000313" key="2">
    <source>
        <dbReference type="EMBL" id="SFR64955.1"/>
    </source>
</evidence>
<proteinExistence type="predicted"/>
<sequence>MSVKKLLGTGACMVIIGVSAGASYGLFQRLTDQVATPAVAQSVAASELAPASKIANSQFVAASVTTWTPPEQSEVTPPVLIKPAAFTQPEPPLLQYTTIQTDDAARMSPDLPLFAHIDDAIVVDDTPSTSVASVKRKPQAREIAVAAAPLGIVAPGTLRRFRGQGETETKGASNSDQDGIFEQQFPPRTALQPLQPRRPTAAASSRAAQRIDRIRKVWSTGVYR</sequence>
<protein>
    <submittedName>
        <fullName evidence="2">Uncharacterized protein</fullName>
    </submittedName>
</protein>
<keyword evidence="3" id="KW-1185">Reference proteome</keyword>
<feature type="region of interest" description="Disordered" evidence="1">
    <location>
        <begin position="163"/>
        <end position="209"/>
    </location>
</feature>
<dbReference type="OrthoDB" id="7853630at2"/>
<feature type="compositionally biased region" description="Low complexity" evidence="1">
    <location>
        <begin position="195"/>
        <end position="208"/>
    </location>
</feature>
<dbReference type="Proteomes" id="UP000199658">
    <property type="component" value="Unassembled WGS sequence"/>
</dbReference>
<evidence type="ECO:0000256" key="1">
    <source>
        <dbReference type="SAM" id="MobiDB-lite"/>
    </source>
</evidence>
<reference evidence="3" key="1">
    <citation type="submission" date="2016-10" db="EMBL/GenBank/DDBJ databases">
        <authorList>
            <person name="Varghese N."/>
            <person name="Submissions S."/>
        </authorList>
    </citation>
    <scope>NUCLEOTIDE SEQUENCE [LARGE SCALE GENOMIC DNA]</scope>
    <source>
        <strain evidence="3">DSM 26921</strain>
    </source>
</reference>
<dbReference type="EMBL" id="FOYO01000003">
    <property type="protein sequence ID" value="SFR64955.1"/>
    <property type="molecule type" value="Genomic_DNA"/>
</dbReference>
<organism evidence="2 3">
    <name type="scientific">Litoreibacter janthinus</name>
    <dbReference type="NCBI Taxonomy" id="670154"/>
    <lineage>
        <taxon>Bacteria</taxon>
        <taxon>Pseudomonadati</taxon>
        <taxon>Pseudomonadota</taxon>
        <taxon>Alphaproteobacteria</taxon>
        <taxon>Rhodobacterales</taxon>
        <taxon>Roseobacteraceae</taxon>
        <taxon>Litoreibacter</taxon>
    </lineage>
</organism>
<accession>A0A1I6IDW2</accession>
<name>A0A1I6IDW2_9RHOB</name>
<dbReference type="AlphaFoldDB" id="A0A1I6IDW2"/>
<dbReference type="STRING" id="670154.SAMN04488002_3729"/>